<dbReference type="KEGG" id="scp:HMPREF0833_10862"/>
<dbReference type="HOGENOM" id="CLU_2939785_0_0_9"/>
<feature type="transmembrane region" description="Helical" evidence="1">
    <location>
        <begin position="21"/>
        <end position="41"/>
    </location>
</feature>
<dbReference type="Proteomes" id="UP000001502">
    <property type="component" value="Chromosome"/>
</dbReference>
<dbReference type="EMBL" id="CP002843">
    <property type="protein sequence ID" value="AEH55893.1"/>
    <property type="molecule type" value="Genomic_DNA"/>
</dbReference>
<gene>
    <name evidence="2" type="ordered locus">HMPREF0833_10862</name>
</gene>
<keyword evidence="1" id="KW-0472">Membrane</keyword>
<reference evidence="3" key="1">
    <citation type="submission" date="2011-06" db="EMBL/GenBank/DDBJ databases">
        <title>Complete sequence of Streptococcus parasanguinis strain ATCC 15912.</title>
        <authorList>
            <person name="Muzny D."/>
            <person name="Qin X."/>
            <person name="Buhay C."/>
            <person name="Dugan-Rocha S."/>
            <person name="Ding Y."/>
            <person name="Chen G."/>
            <person name="Hawes A."/>
            <person name="Holder M."/>
            <person name="Jhangiani S."/>
            <person name="Johnson A."/>
            <person name="Khan Z."/>
            <person name="Li Z."/>
            <person name="Liu W."/>
            <person name="Liu X."/>
            <person name="Perez L."/>
            <person name="Shen H."/>
            <person name="Wang Q."/>
            <person name="Watt J."/>
            <person name="Xi L."/>
            <person name="Xin Y."/>
            <person name="Zhou J."/>
            <person name="Deng J."/>
            <person name="Jiang H."/>
            <person name="Liu Y."/>
            <person name="Qu J."/>
            <person name="Song X.-Z."/>
            <person name="Zhang L."/>
            <person name="Villasana D."/>
            <person name="Johnson A."/>
            <person name="Liu J."/>
            <person name="Liyanage D."/>
            <person name="Lorensuhewa L."/>
            <person name="Robinson T."/>
            <person name="Song A."/>
            <person name="Song B.-B."/>
            <person name="Dinh H."/>
            <person name="Thornton R."/>
            <person name="Coyle M."/>
            <person name="Francisco L."/>
            <person name="Jackson L."/>
            <person name="Javaid M."/>
            <person name="Korchina V."/>
            <person name="Kovar C."/>
            <person name="Mata R."/>
            <person name="Mathew T."/>
            <person name="Ngo R."/>
            <person name="Nguyen L."/>
            <person name="Nguyen N."/>
            <person name="Okwuonu G."/>
            <person name="Ongeri F."/>
            <person name="Pham C."/>
            <person name="Simmons D."/>
            <person name="Wilczek-Boney K."/>
            <person name="Hale W."/>
            <person name="Jakkamsetti A."/>
            <person name="Pham P."/>
            <person name="Ruth R."/>
            <person name="San Lucas F."/>
            <person name="Warren J."/>
            <person name="Zhang J."/>
            <person name="Zhao Z."/>
            <person name="Zhou C."/>
            <person name="Zhu D."/>
            <person name="Lee S."/>
            <person name="Bess C."/>
            <person name="Blankenburg K."/>
            <person name="Forbes L."/>
            <person name="Fu Q."/>
            <person name="Gubbala S."/>
            <person name="Hirani K."/>
            <person name="Jayaseelan J.C."/>
            <person name="Lara F."/>
            <person name="Munidasa M."/>
            <person name="Palculict T."/>
            <person name="Patil S."/>
            <person name="Pu L.-L."/>
            <person name="Saada N."/>
            <person name="Tang L."/>
            <person name="Weissenberger G."/>
            <person name="Zhu Y."/>
            <person name="Hemphill L."/>
            <person name="Shang Y."/>
            <person name="Youmans B."/>
            <person name="Ayvaz T."/>
            <person name="Ross M."/>
            <person name="Santibanez J."/>
            <person name="Aqrawi P."/>
            <person name="Gross S."/>
            <person name="Joshi V."/>
            <person name="Fowler G."/>
            <person name="Nazareth L."/>
            <person name="Reid J."/>
            <person name="Worley K."/>
            <person name="Petrosino J."/>
            <person name="Highlander S."/>
            <person name="Gibbs R."/>
        </authorList>
    </citation>
    <scope>NUCLEOTIDE SEQUENCE [LARGE SCALE GENOMIC DNA]</scope>
    <source>
        <strain evidence="3">ATCC 15912 / DSM 6778 / CIP 104372 / LMG 14537</strain>
    </source>
</reference>
<evidence type="ECO:0000313" key="3">
    <source>
        <dbReference type="Proteomes" id="UP000001502"/>
    </source>
</evidence>
<name>F8DIV8_STREP</name>
<protein>
    <submittedName>
        <fullName evidence="2">Uncharacterized protein</fullName>
    </submittedName>
</protein>
<evidence type="ECO:0000313" key="2">
    <source>
        <dbReference type="EMBL" id="AEH55893.1"/>
    </source>
</evidence>
<accession>F8DIV8</accession>
<sequence>MFNLHYIIFKKQNQGKARKDSASSLFLSNILLILLIFIYFYPFSMKIFLFLKIMAEISIF</sequence>
<evidence type="ECO:0000256" key="1">
    <source>
        <dbReference type="SAM" id="Phobius"/>
    </source>
</evidence>
<keyword evidence="1" id="KW-1133">Transmembrane helix</keyword>
<keyword evidence="1" id="KW-0812">Transmembrane</keyword>
<organism evidence="2 3">
    <name type="scientific">Streptococcus parasanguinis (strain ATCC 15912 / DSM 6778 / CIP 104372 / LMG 14537)</name>
    <dbReference type="NCBI Taxonomy" id="760570"/>
    <lineage>
        <taxon>Bacteria</taxon>
        <taxon>Bacillati</taxon>
        <taxon>Bacillota</taxon>
        <taxon>Bacilli</taxon>
        <taxon>Lactobacillales</taxon>
        <taxon>Streptococcaceae</taxon>
        <taxon>Streptococcus</taxon>
    </lineage>
</organism>
<proteinExistence type="predicted"/>
<dbReference type="AlphaFoldDB" id="F8DIV8"/>